<dbReference type="PANTHER" id="PTHR23517">
    <property type="entry name" value="RESISTANCE PROTEIN MDTM, PUTATIVE-RELATED-RELATED"/>
    <property type="match status" value="1"/>
</dbReference>
<dbReference type="InterPro" id="IPR020846">
    <property type="entry name" value="MFS_dom"/>
</dbReference>
<evidence type="ECO:0000313" key="9">
    <source>
        <dbReference type="Proteomes" id="UP001596297"/>
    </source>
</evidence>
<comment type="caution">
    <text evidence="8">The sequence shown here is derived from an EMBL/GenBank/DDBJ whole genome shotgun (WGS) entry which is preliminary data.</text>
</comment>
<dbReference type="InterPro" id="IPR011701">
    <property type="entry name" value="MFS"/>
</dbReference>
<accession>A0ABW1YAX0</accession>
<proteinExistence type="predicted"/>
<sequence>MNFLMWGGFFLVIPLVTVHFVYGLQWAAASIGLVLGVRQLTQQGLTVFGGAWADQVGPRPLILWGCLIRTLGFAGMAFSETLPALLLSSLLAGLGEPCSMHPKVPPLLP</sequence>
<evidence type="ECO:0000259" key="7">
    <source>
        <dbReference type="PROSITE" id="PS50850"/>
    </source>
</evidence>
<dbReference type="RefSeq" id="WP_380082367.1">
    <property type="nucleotide sequence ID" value="NZ_JBHSWD010000001.1"/>
</dbReference>
<evidence type="ECO:0000256" key="1">
    <source>
        <dbReference type="ARBA" id="ARBA00004651"/>
    </source>
</evidence>
<dbReference type="EMBL" id="JBHSWD010000001">
    <property type="protein sequence ID" value="MFC6591367.1"/>
    <property type="molecule type" value="Genomic_DNA"/>
</dbReference>
<evidence type="ECO:0000256" key="2">
    <source>
        <dbReference type="ARBA" id="ARBA00022448"/>
    </source>
</evidence>
<evidence type="ECO:0000256" key="5">
    <source>
        <dbReference type="ARBA" id="ARBA00022989"/>
    </source>
</evidence>
<dbReference type="Gene3D" id="1.20.1250.20">
    <property type="entry name" value="MFS general substrate transporter like domains"/>
    <property type="match status" value="1"/>
</dbReference>
<evidence type="ECO:0000313" key="8">
    <source>
        <dbReference type="EMBL" id="MFC6591367.1"/>
    </source>
</evidence>
<dbReference type="InterPro" id="IPR050171">
    <property type="entry name" value="MFS_Transporters"/>
</dbReference>
<dbReference type="Proteomes" id="UP001596297">
    <property type="component" value="Unassembled WGS sequence"/>
</dbReference>
<feature type="domain" description="Major facilitator superfamily (MFS) profile" evidence="7">
    <location>
        <begin position="1"/>
        <end position="109"/>
    </location>
</feature>
<dbReference type="InterPro" id="IPR036259">
    <property type="entry name" value="MFS_trans_sf"/>
</dbReference>
<keyword evidence="4" id="KW-0812">Transmembrane</keyword>
<keyword evidence="9" id="KW-1185">Reference proteome</keyword>
<reference evidence="9" key="1">
    <citation type="journal article" date="2019" name="Int. J. Syst. Evol. Microbiol.">
        <title>The Global Catalogue of Microorganisms (GCM) 10K type strain sequencing project: providing services to taxonomists for standard genome sequencing and annotation.</title>
        <authorList>
            <consortium name="The Broad Institute Genomics Platform"/>
            <consortium name="The Broad Institute Genome Sequencing Center for Infectious Disease"/>
            <person name="Wu L."/>
            <person name="Ma J."/>
        </authorList>
    </citation>
    <scope>NUCLEOTIDE SEQUENCE [LARGE SCALE GENOMIC DNA]</scope>
    <source>
        <strain evidence="9">CGMCC 1.15772</strain>
    </source>
</reference>
<organism evidence="8 9">
    <name type="scientific">Deinococcus lacus</name>
    <dbReference type="NCBI Taxonomy" id="392561"/>
    <lineage>
        <taxon>Bacteria</taxon>
        <taxon>Thermotogati</taxon>
        <taxon>Deinococcota</taxon>
        <taxon>Deinococci</taxon>
        <taxon>Deinococcales</taxon>
        <taxon>Deinococcaceae</taxon>
        <taxon>Deinococcus</taxon>
    </lineage>
</organism>
<gene>
    <name evidence="8" type="ORF">ACFP81_04625</name>
</gene>
<dbReference type="PANTHER" id="PTHR23517:SF2">
    <property type="entry name" value="MULTIDRUG RESISTANCE PROTEIN MDTH"/>
    <property type="match status" value="1"/>
</dbReference>
<dbReference type="Pfam" id="PF07690">
    <property type="entry name" value="MFS_1"/>
    <property type="match status" value="1"/>
</dbReference>
<keyword evidence="5" id="KW-1133">Transmembrane helix</keyword>
<evidence type="ECO:0000256" key="3">
    <source>
        <dbReference type="ARBA" id="ARBA00022475"/>
    </source>
</evidence>
<dbReference type="SUPFAM" id="SSF103473">
    <property type="entry name" value="MFS general substrate transporter"/>
    <property type="match status" value="1"/>
</dbReference>
<comment type="subcellular location">
    <subcellularLocation>
        <location evidence="1">Cell membrane</location>
        <topology evidence="1">Multi-pass membrane protein</topology>
    </subcellularLocation>
</comment>
<dbReference type="PROSITE" id="PS50850">
    <property type="entry name" value="MFS"/>
    <property type="match status" value="1"/>
</dbReference>
<evidence type="ECO:0000256" key="4">
    <source>
        <dbReference type="ARBA" id="ARBA00022692"/>
    </source>
</evidence>
<protein>
    <submittedName>
        <fullName evidence="8">MFS transporter</fullName>
    </submittedName>
</protein>
<keyword evidence="2" id="KW-0813">Transport</keyword>
<keyword evidence="3" id="KW-1003">Cell membrane</keyword>
<keyword evidence="6" id="KW-0472">Membrane</keyword>
<evidence type="ECO:0000256" key="6">
    <source>
        <dbReference type="ARBA" id="ARBA00023136"/>
    </source>
</evidence>
<name>A0ABW1YAX0_9DEIO</name>